<dbReference type="Proteomes" id="UP000574390">
    <property type="component" value="Unassembled WGS sequence"/>
</dbReference>
<proteinExistence type="predicted"/>
<gene>
    <name evidence="2" type="ORF">FOZ62_023318</name>
</gene>
<accession>A0A7J6SXD6</accession>
<feature type="region of interest" description="Disordered" evidence="1">
    <location>
        <begin position="1"/>
        <end position="24"/>
    </location>
</feature>
<dbReference type="AlphaFoldDB" id="A0A7J6SXD6"/>
<organism evidence="2 3">
    <name type="scientific">Perkinsus olseni</name>
    <name type="common">Perkinsus atlanticus</name>
    <dbReference type="NCBI Taxonomy" id="32597"/>
    <lineage>
        <taxon>Eukaryota</taxon>
        <taxon>Sar</taxon>
        <taxon>Alveolata</taxon>
        <taxon>Perkinsozoa</taxon>
        <taxon>Perkinsea</taxon>
        <taxon>Perkinsida</taxon>
        <taxon>Perkinsidae</taxon>
        <taxon>Perkinsus</taxon>
    </lineage>
</organism>
<evidence type="ECO:0000256" key="1">
    <source>
        <dbReference type="SAM" id="MobiDB-lite"/>
    </source>
</evidence>
<evidence type="ECO:0000313" key="3">
    <source>
        <dbReference type="Proteomes" id="UP000574390"/>
    </source>
</evidence>
<reference evidence="2 3" key="1">
    <citation type="submission" date="2020-04" db="EMBL/GenBank/DDBJ databases">
        <title>Perkinsus olseni comparative genomics.</title>
        <authorList>
            <person name="Bogema D.R."/>
        </authorList>
    </citation>
    <scope>NUCLEOTIDE SEQUENCE [LARGE SCALE GENOMIC DNA]</scope>
    <source>
        <strain evidence="2">ATCC PRA-205</strain>
    </source>
</reference>
<dbReference type="EMBL" id="JABANM010011567">
    <property type="protein sequence ID" value="KAF4737483.1"/>
    <property type="molecule type" value="Genomic_DNA"/>
</dbReference>
<comment type="caution">
    <text evidence="2">The sequence shown here is derived from an EMBL/GenBank/DDBJ whole genome shotgun (WGS) entry which is preliminary data.</text>
</comment>
<name>A0A7J6SXD6_PEROL</name>
<evidence type="ECO:0000313" key="2">
    <source>
        <dbReference type="EMBL" id="KAF4737483.1"/>
    </source>
</evidence>
<protein>
    <submittedName>
        <fullName evidence="2">Uncharacterized protein</fullName>
    </submittedName>
</protein>
<feature type="non-terminal residue" evidence="2">
    <location>
        <position position="61"/>
    </location>
</feature>
<sequence>MASSTPPSYQCEPPDIEPNDQEREGGMLCFVDTPVVTYLDVRDDLPNAGLVCVQWYLQSRS</sequence>